<feature type="non-terminal residue" evidence="1">
    <location>
        <position position="94"/>
    </location>
</feature>
<reference evidence="1" key="1">
    <citation type="submission" date="2022-02" db="EMBL/GenBank/DDBJ databases">
        <authorList>
            <person name="Henning P.M."/>
            <person name="McCubbin A.G."/>
            <person name="Shore J.S."/>
        </authorList>
    </citation>
    <scope>NUCLEOTIDE SEQUENCE</scope>
    <source>
        <strain evidence="1">F60SS</strain>
        <tissue evidence="1">Leaves</tissue>
    </source>
</reference>
<gene>
    <name evidence="1" type="ORF">Tsubulata_037075</name>
</gene>
<proteinExistence type="predicted"/>
<dbReference type="EMBL" id="JAKUCV010003404">
    <property type="protein sequence ID" value="KAJ4839073.1"/>
    <property type="molecule type" value="Genomic_DNA"/>
</dbReference>
<keyword evidence="2" id="KW-1185">Reference proteome</keyword>
<accession>A0A9Q0FWB9</accession>
<sequence>MARLGTKTDREMNDEKAFIRNGSILLEKLVAFSNGRCYPIHNFSAEDIERATNNFDGQLLTKEDGYFNLYKGFSQDRPIMVKKFVGEYFEERLA</sequence>
<evidence type="ECO:0000313" key="2">
    <source>
        <dbReference type="Proteomes" id="UP001141552"/>
    </source>
</evidence>
<dbReference type="AlphaFoldDB" id="A0A9Q0FWB9"/>
<dbReference type="Proteomes" id="UP001141552">
    <property type="component" value="Unassembled WGS sequence"/>
</dbReference>
<comment type="caution">
    <text evidence="1">The sequence shown here is derived from an EMBL/GenBank/DDBJ whole genome shotgun (WGS) entry which is preliminary data.</text>
</comment>
<organism evidence="1 2">
    <name type="scientific">Turnera subulata</name>
    <dbReference type="NCBI Taxonomy" id="218843"/>
    <lineage>
        <taxon>Eukaryota</taxon>
        <taxon>Viridiplantae</taxon>
        <taxon>Streptophyta</taxon>
        <taxon>Embryophyta</taxon>
        <taxon>Tracheophyta</taxon>
        <taxon>Spermatophyta</taxon>
        <taxon>Magnoliopsida</taxon>
        <taxon>eudicotyledons</taxon>
        <taxon>Gunneridae</taxon>
        <taxon>Pentapetalae</taxon>
        <taxon>rosids</taxon>
        <taxon>fabids</taxon>
        <taxon>Malpighiales</taxon>
        <taxon>Passifloraceae</taxon>
        <taxon>Turnera</taxon>
    </lineage>
</organism>
<dbReference type="OrthoDB" id="75710at2759"/>
<reference evidence="1" key="2">
    <citation type="journal article" date="2023" name="Plants (Basel)">
        <title>Annotation of the Turnera subulata (Passifloraceae) Draft Genome Reveals the S-Locus Evolved after the Divergence of Turneroideae from Passifloroideae in a Stepwise Manner.</title>
        <authorList>
            <person name="Henning P.M."/>
            <person name="Roalson E.H."/>
            <person name="Mir W."/>
            <person name="McCubbin A.G."/>
            <person name="Shore J.S."/>
        </authorList>
    </citation>
    <scope>NUCLEOTIDE SEQUENCE</scope>
    <source>
        <strain evidence="1">F60SS</strain>
    </source>
</reference>
<dbReference type="Gene3D" id="3.30.200.20">
    <property type="entry name" value="Phosphorylase Kinase, domain 1"/>
    <property type="match status" value="1"/>
</dbReference>
<evidence type="ECO:0000313" key="1">
    <source>
        <dbReference type="EMBL" id="KAJ4839073.1"/>
    </source>
</evidence>
<protein>
    <submittedName>
        <fullName evidence="1">Uncharacterized protein</fullName>
    </submittedName>
</protein>
<name>A0A9Q0FWB9_9ROSI</name>